<dbReference type="GO" id="GO:0032196">
    <property type="term" value="P:transposition"/>
    <property type="evidence" value="ECO:0007669"/>
    <property type="project" value="UniProtKB-KW"/>
</dbReference>
<keyword evidence="1" id="KW-0815">Transposition</keyword>
<dbReference type="NCBIfam" id="NF033587">
    <property type="entry name" value="transpos_IS6"/>
    <property type="match status" value="1"/>
</dbReference>
<organism evidence="5">
    <name type="scientific">Deinococcus sp. VB142</name>
    <dbReference type="NCBI Taxonomy" id="3112952"/>
    <lineage>
        <taxon>Bacteria</taxon>
        <taxon>Thermotogati</taxon>
        <taxon>Deinococcota</taxon>
        <taxon>Deinococci</taxon>
        <taxon>Deinococcales</taxon>
        <taxon>Deinococcaceae</taxon>
        <taxon>Deinococcus</taxon>
    </lineage>
</organism>
<dbReference type="GO" id="GO:0015074">
    <property type="term" value="P:DNA integration"/>
    <property type="evidence" value="ECO:0007669"/>
    <property type="project" value="InterPro"/>
</dbReference>
<evidence type="ECO:0000259" key="4">
    <source>
        <dbReference type="PROSITE" id="PS50994"/>
    </source>
</evidence>
<dbReference type="GO" id="GO:0006310">
    <property type="term" value="P:DNA recombination"/>
    <property type="evidence" value="ECO:0007669"/>
    <property type="project" value="UniProtKB-KW"/>
</dbReference>
<dbReference type="PANTHER" id="PTHR35528">
    <property type="entry name" value="BLL1675 PROTEIN"/>
    <property type="match status" value="1"/>
</dbReference>
<dbReference type="PANTHER" id="PTHR35528:SF3">
    <property type="entry name" value="BLL1675 PROTEIN"/>
    <property type="match status" value="1"/>
</dbReference>
<dbReference type="PROSITE" id="PS50994">
    <property type="entry name" value="INTEGRASE"/>
    <property type="match status" value="1"/>
</dbReference>
<evidence type="ECO:0000313" key="5">
    <source>
        <dbReference type="EMBL" id="WYF46323.1"/>
    </source>
</evidence>
<proteinExistence type="predicted"/>
<dbReference type="InterPro" id="IPR047930">
    <property type="entry name" value="Transpos_IS6"/>
</dbReference>
<dbReference type="InterPro" id="IPR001584">
    <property type="entry name" value="Integrase_cat-core"/>
</dbReference>
<dbReference type="Pfam" id="PF13610">
    <property type="entry name" value="DDE_Tnp_IS240"/>
    <property type="match status" value="1"/>
</dbReference>
<reference evidence="5" key="1">
    <citation type="submission" date="2024-03" db="EMBL/GenBank/DDBJ databases">
        <title>Deinococcus weizhi sp. nov., isolated from human skin.</title>
        <authorList>
            <person name="Wei Z."/>
            <person name="Tian F."/>
            <person name="Yang C."/>
            <person name="Xin L.T."/>
            <person name="Wen Z.J."/>
            <person name="Lan K.C."/>
            <person name="Yu L."/>
            <person name="Zhe W."/>
            <person name="Dan F.D."/>
            <person name="Jun W."/>
            <person name="Rui Z."/>
            <person name="Yong X.J."/>
            <person name="Ting Y."/>
            <person name="Wei X."/>
            <person name="Xu Z.G."/>
            <person name="Xin Z."/>
            <person name="Dong F.G."/>
            <person name="Ni X.M."/>
            <person name="Zheng M.G."/>
            <person name="Chun Y."/>
            <person name="Qian W.X."/>
        </authorList>
    </citation>
    <scope>NUCLEOTIDE SEQUENCE</scope>
    <source>
        <strain evidence="5">VB142</strain>
    </source>
</reference>
<name>A0AAU6Q7Q6_9DEIO</name>
<gene>
    <name evidence="5" type="ORF">WDJ50_14740</name>
</gene>
<dbReference type="EMBL" id="CP149783">
    <property type="protein sequence ID" value="WYF46323.1"/>
    <property type="molecule type" value="Genomic_DNA"/>
</dbReference>
<protein>
    <submittedName>
        <fullName evidence="5">IS6 family transposase</fullName>
    </submittedName>
</protein>
<sequence length="237" mass="27588">MPADPKPYRHRFPTSIIQYAVWLYHRFTLSYRDIEELLFQRGIQVSHETIRYWCENFGPTITNELRKREPRSGSRWHLDEVCVKIKGVKQWLWRAVDEHGAVLDVLLQEHRDTEAAKTFFATLLITNEVPIAIHTDKLGSYGAAIRELPELHGAEHREVISTARCNNLVEQSHRPTRSQERSQKGFKSISRAQNFLDLHARTSNLHQHTRTTVTAETRRSNQRAAFQTWNEVALLAA</sequence>
<dbReference type="InterPro" id="IPR032874">
    <property type="entry name" value="DDE_dom"/>
</dbReference>
<keyword evidence="2" id="KW-0238">DNA-binding</keyword>
<dbReference type="AlphaFoldDB" id="A0AAU6Q7Q6"/>
<dbReference type="RefSeq" id="WP_339097796.1">
    <property type="nucleotide sequence ID" value="NZ_CP149783.1"/>
</dbReference>
<feature type="domain" description="Integrase catalytic" evidence="4">
    <location>
        <begin position="66"/>
        <end position="224"/>
    </location>
</feature>
<keyword evidence="3" id="KW-0233">DNA recombination</keyword>
<evidence type="ECO:0000256" key="1">
    <source>
        <dbReference type="ARBA" id="ARBA00022578"/>
    </source>
</evidence>
<dbReference type="GO" id="GO:0003677">
    <property type="term" value="F:DNA binding"/>
    <property type="evidence" value="ECO:0007669"/>
    <property type="project" value="UniProtKB-KW"/>
</dbReference>
<evidence type="ECO:0000256" key="3">
    <source>
        <dbReference type="ARBA" id="ARBA00023172"/>
    </source>
</evidence>
<accession>A0AAU6Q7Q6</accession>
<evidence type="ECO:0000256" key="2">
    <source>
        <dbReference type="ARBA" id="ARBA00023125"/>
    </source>
</evidence>
<dbReference type="InterPro" id="IPR052183">
    <property type="entry name" value="IS_Transposase"/>
</dbReference>